<reference evidence="2" key="1">
    <citation type="submission" date="2023-10" db="EMBL/GenBank/DDBJ databases">
        <authorList>
            <person name="Chen Y."/>
            <person name="Shah S."/>
            <person name="Dougan E. K."/>
            <person name="Thang M."/>
            <person name="Chan C."/>
        </authorList>
    </citation>
    <scope>NUCLEOTIDE SEQUENCE [LARGE SCALE GENOMIC DNA]</scope>
</reference>
<dbReference type="Proteomes" id="UP001189429">
    <property type="component" value="Unassembled WGS sequence"/>
</dbReference>
<gene>
    <name evidence="2" type="ORF">PCOR1329_LOCUS50342</name>
</gene>
<comment type="caution">
    <text evidence="2">The sequence shown here is derived from an EMBL/GenBank/DDBJ whole genome shotgun (WGS) entry which is preliminary data.</text>
</comment>
<evidence type="ECO:0000256" key="1">
    <source>
        <dbReference type="SAM" id="MobiDB-lite"/>
    </source>
</evidence>
<dbReference type="EMBL" id="CAUYUJ010016093">
    <property type="protein sequence ID" value="CAK0861768.1"/>
    <property type="molecule type" value="Genomic_DNA"/>
</dbReference>
<feature type="non-terminal residue" evidence="2">
    <location>
        <position position="1"/>
    </location>
</feature>
<name>A0ABN9UPA9_9DINO</name>
<protein>
    <submittedName>
        <fullName evidence="2">Uncharacterized protein</fullName>
    </submittedName>
</protein>
<accession>A0ABN9UPA9</accession>
<organism evidence="2 3">
    <name type="scientific">Prorocentrum cordatum</name>
    <dbReference type="NCBI Taxonomy" id="2364126"/>
    <lineage>
        <taxon>Eukaryota</taxon>
        <taxon>Sar</taxon>
        <taxon>Alveolata</taxon>
        <taxon>Dinophyceae</taxon>
        <taxon>Prorocentrales</taxon>
        <taxon>Prorocentraceae</taxon>
        <taxon>Prorocentrum</taxon>
    </lineage>
</organism>
<proteinExistence type="predicted"/>
<evidence type="ECO:0000313" key="2">
    <source>
        <dbReference type="EMBL" id="CAK0861768.1"/>
    </source>
</evidence>
<feature type="region of interest" description="Disordered" evidence="1">
    <location>
        <begin position="1"/>
        <end position="21"/>
    </location>
</feature>
<sequence length="128" mass="12676">EPERDGEAEPECGGEAGGVDRTRMEIQGALFAAAESGELVSLLQGAGAPDTGGALQGAAAVPDSSAAEGGAGIAADARELARAAVLRSFQQERDAGLTPTSAAVAAIRRCRSMSAAATREARVAQPAA</sequence>
<feature type="region of interest" description="Disordered" evidence="1">
    <location>
        <begin position="47"/>
        <end position="71"/>
    </location>
</feature>
<evidence type="ECO:0000313" key="3">
    <source>
        <dbReference type="Proteomes" id="UP001189429"/>
    </source>
</evidence>
<keyword evidence="3" id="KW-1185">Reference proteome</keyword>